<dbReference type="GO" id="GO:0005829">
    <property type="term" value="C:cytosol"/>
    <property type="evidence" value="ECO:0007669"/>
    <property type="project" value="TreeGrafter"/>
</dbReference>
<organism evidence="3 4">
    <name type="scientific">Pseudolabrys taiwanensis</name>
    <dbReference type="NCBI Taxonomy" id="331696"/>
    <lineage>
        <taxon>Bacteria</taxon>
        <taxon>Pseudomonadati</taxon>
        <taxon>Pseudomonadota</taxon>
        <taxon>Alphaproteobacteria</taxon>
        <taxon>Hyphomicrobiales</taxon>
        <taxon>Xanthobacteraceae</taxon>
        <taxon>Pseudolabrys</taxon>
    </lineage>
</organism>
<reference evidence="3 4" key="1">
    <citation type="submission" date="2018-07" db="EMBL/GenBank/DDBJ databases">
        <authorList>
            <person name="Quirk P.G."/>
            <person name="Krulwich T.A."/>
        </authorList>
    </citation>
    <scope>NUCLEOTIDE SEQUENCE [LARGE SCALE GENOMIC DNA]</scope>
    <source>
        <strain evidence="3 4">CC-BB4</strain>
    </source>
</reference>
<evidence type="ECO:0000256" key="1">
    <source>
        <dbReference type="ARBA" id="ARBA00023125"/>
    </source>
</evidence>
<feature type="domain" description="HTH cro/C1-type" evidence="2">
    <location>
        <begin position="11"/>
        <end position="65"/>
    </location>
</feature>
<keyword evidence="4" id="KW-1185">Reference proteome</keyword>
<proteinExistence type="predicted"/>
<dbReference type="InterPro" id="IPR050807">
    <property type="entry name" value="TransReg_Diox_bact_type"/>
</dbReference>
<sequence>MKAAKRVAWNLRRLRVDRKLSQESLAVDSNVDVSYISRLESGIENPTVGLLEKLAAALNEDVSAFLLIPPKGDKKPAPLKSGRRPK</sequence>
<dbReference type="EMBL" id="CP031417">
    <property type="protein sequence ID" value="AXK82269.1"/>
    <property type="molecule type" value="Genomic_DNA"/>
</dbReference>
<keyword evidence="1" id="KW-0238">DNA-binding</keyword>
<dbReference type="InterPro" id="IPR001387">
    <property type="entry name" value="Cro/C1-type_HTH"/>
</dbReference>
<dbReference type="PANTHER" id="PTHR46797">
    <property type="entry name" value="HTH-TYPE TRANSCRIPTIONAL REGULATOR"/>
    <property type="match status" value="1"/>
</dbReference>
<name>A0A345ZZC2_9HYPH</name>
<dbReference type="Gene3D" id="1.10.260.40">
    <property type="entry name" value="lambda repressor-like DNA-binding domains"/>
    <property type="match status" value="1"/>
</dbReference>
<evidence type="ECO:0000313" key="3">
    <source>
        <dbReference type="EMBL" id="AXK82269.1"/>
    </source>
</evidence>
<dbReference type="CDD" id="cd00093">
    <property type="entry name" value="HTH_XRE"/>
    <property type="match status" value="1"/>
</dbReference>
<dbReference type="KEGG" id="ptaw:DW352_18120"/>
<dbReference type="GO" id="GO:0003700">
    <property type="term" value="F:DNA-binding transcription factor activity"/>
    <property type="evidence" value="ECO:0007669"/>
    <property type="project" value="TreeGrafter"/>
</dbReference>
<dbReference type="Proteomes" id="UP000254889">
    <property type="component" value="Chromosome"/>
</dbReference>
<dbReference type="GO" id="GO:0003677">
    <property type="term" value="F:DNA binding"/>
    <property type="evidence" value="ECO:0007669"/>
    <property type="project" value="UniProtKB-KW"/>
</dbReference>
<dbReference type="AlphaFoldDB" id="A0A345ZZC2"/>
<dbReference type="PANTHER" id="PTHR46797:SF1">
    <property type="entry name" value="METHYLPHOSPHONATE SYNTHASE"/>
    <property type="match status" value="1"/>
</dbReference>
<dbReference type="PROSITE" id="PS50943">
    <property type="entry name" value="HTH_CROC1"/>
    <property type="match status" value="1"/>
</dbReference>
<dbReference type="SMART" id="SM00530">
    <property type="entry name" value="HTH_XRE"/>
    <property type="match status" value="1"/>
</dbReference>
<dbReference type="OrthoDB" id="9815697at2"/>
<protein>
    <submittedName>
        <fullName evidence="3">XRE family transcriptional regulator</fullName>
    </submittedName>
</protein>
<evidence type="ECO:0000313" key="4">
    <source>
        <dbReference type="Proteomes" id="UP000254889"/>
    </source>
</evidence>
<dbReference type="SUPFAM" id="SSF47413">
    <property type="entry name" value="lambda repressor-like DNA-binding domains"/>
    <property type="match status" value="1"/>
</dbReference>
<evidence type="ECO:0000259" key="2">
    <source>
        <dbReference type="PROSITE" id="PS50943"/>
    </source>
</evidence>
<accession>A0A345ZZC2</accession>
<dbReference type="Pfam" id="PF01381">
    <property type="entry name" value="HTH_3"/>
    <property type="match status" value="1"/>
</dbReference>
<dbReference type="InterPro" id="IPR010982">
    <property type="entry name" value="Lambda_DNA-bd_dom_sf"/>
</dbReference>
<gene>
    <name evidence="3" type="ORF">DW352_18120</name>
</gene>